<keyword evidence="2" id="KW-1185">Reference proteome</keyword>
<accession>A0A8X6VSN0</accession>
<name>A0A8X6VSN0_TRICX</name>
<protein>
    <submittedName>
        <fullName evidence="1">Uncharacterized protein</fullName>
    </submittedName>
</protein>
<dbReference type="EMBL" id="BMAU01021354">
    <property type="protein sequence ID" value="GFY20060.1"/>
    <property type="molecule type" value="Genomic_DNA"/>
</dbReference>
<dbReference type="AlphaFoldDB" id="A0A8X6VSN0"/>
<gene>
    <name evidence="1" type="ORF">TNCV_2147531</name>
</gene>
<sequence>MIRLLEMNKILKTPAGLKCTIVLSEKFITVDDDNVYTAPIMADKDILVFAQSSKYIIDENSEDENEINSATPISMSPK</sequence>
<reference evidence="1" key="1">
    <citation type="submission" date="2020-08" db="EMBL/GenBank/DDBJ databases">
        <title>Multicomponent nature underlies the extraordinary mechanical properties of spider dragline silk.</title>
        <authorList>
            <person name="Kono N."/>
            <person name="Nakamura H."/>
            <person name="Mori M."/>
            <person name="Yoshida Y."/>
            <person name="Ohtoshi R."/>
            <person name="Malay A.D."/>
            <person name="Moran D.A.P."/>
            <person name="Tomita M."/>
            <person name="Numata K."/>
            <person name="Arakawa K."/>
        </authorList>
    </citation>
    <scope>NUCLEOTIDE SEQUENCE</scope>
</reference>
<dbReference type="Proteomes" id="UP000887159">
    <property type="component" value="Unassembled WGS sequence"/>
</dbReference>
<evidence type="ECO:0000313" key="1">
    <source>
        <dbReference type="EMBL" id="GFY20060.1"/>
    </source>
</evidence>
<organism evidence="1 2">
    <name type="scientific">Trichonephila clavipes</name>
    <name type="common">Golden silk orbweaver</name>
    <name type="synonym">Nephila clavipes</name>
    <dbReference type="NCBI Taxonomy" id="2585209"/>
    <lineage>
        <taxon>Eukaryota</taxon>
        <taxon>Metazoa</taxon>
        <taxon>Ecdysozoa</taxon>
        <taxon>Arthropoda</taxon>
        <taxon>Chelicerata</taxon>
        <taxon>Arachnida</taxon>
        <taxon>Araneae</taxon>
        <taxon>Araneomorphae</taxon>
        <taxon>Entelegynae</taxon>
        <taxon>Araneoidea</taxon>
        <taxon>Nephilidae</taxon>
        <taxon>Trichonephila</taxon>
    </lineage>
</organism>
<comment type="caution">
    <text evidence="1">The sequence shown here is derived from an EMBL/GenBank/DDBJ whole genome shotgun (WGS) entry which is preliminary data.</text>
</comment>
<evidence type="ECO:0000313" key="2">
    <source>
        <dbReference type="Proteomes" id="UP000887159"/>
    </source>
</evidence>
<proteinExistence type="predicted"/>